<feature type="coiled-coil region" evidence="1">
    <location>
        <begin position="94"/>
        <end position="140"/>
    </location>
</feature>
<evidence type="ECO:0000256" key="1">
    <source>
        <dbReference type="SAM" id="Coils"/>
    </source>
</evidence>
<reference evidence="3" key="1">
    <citation type="submission" date="2023-06" db="EMBL/GenBank/DDBJ databases">
        <authorList>
            <person name="Kurt Z."/>
        </authorList>
    </citation>
    <scope>NUCLEOTIDE SEQUENCE</scope>
</reference>
<dbReference type="Proteomes" id="UP001642409">
    <property type="component" value="Unassembled WGS sequence"/>
</dbReference>
<keyword evidence="5" id="KW-1185">Reference proteome</keyword>
<accession>A0AA86UG97</accession>
<dbReference type="AlphaFoldDB" id="A0AA86UG97"/>
<dbReference type="EMBL" id="CATOUU010000664">
    <property type="protein sequence ID" value="CAI9939343.1"/>
    <property type="molecule type" value="Genomic_DNA"/>
</dbReference>
<gene>
    <name evidence="4" type="ORF">HINF_LOCUS22532</name>
    <name evidence="3" type="ORF">HINF_LOCUS26988</name>
</gene>
<name>A0AA86UG97_9EUKA</name>
<evidence type="ECO:0000313" key="3">
    <source>
        <dbReference type="EMBL" id="CAI9939343.1"/>
    </source>
</evidence>
<comment type="caution">
    <text evidence="3">The sequence shown here is derived from an EMBL/GenBank/DDBJ whole genome shotgun (WGS) entry which is preliminary data.</text>
</comment>
<evidence type="ECO:0000313" key="5">
    <source>
        <dbReference type="Proteomes" id="UP001642409"/>
    </source>
</evidence>
<proteinExistence type="predicted"/>
<dbReference type="EMBL" id="CAXDID020000063">
    <property type="protein sequence ID" value="CAL6011154.1"/>
    <property type="molecule type" value="Genomic_DNA"/>
</dbReference>
<organism evidence="3">
    <name type="scientific">Hexamita inflata</name>
    <dbReference type="NCBI Taxonomy" id="28002"/>
    <lineage>
        <taxon>Eukaryota</taxon>
        <taxon>Metamonada</taxon>
        <taxon>Diplomonadida</taxon>
        <taxon>Hexamitidae</taxon>
        <taxon>Hexamitinae</taxon>
        <taxon>Hexamita</taxon>
    </lineage>
</organism>
<keyword evidence="1" id="KW-0175">Coiled coil</keyword>
<protein>
    <submittedName>
        <fullName evidence="4">Hypothetical_protein</fullName>
    </submittedName>
</protein>
<evidence type="ECO:0000313" key="4">
    <source>
        <dbReference type="EMBL" id="CAL6011154.1"/>
    </source>
</evidence>
<evidence type="ECO:0000256" key="2">
    <source>
        <dbReference type="SAM" id="MobiDB-lite"/>
    </source>
</evidence>
<feature type="region of interest" description="Disordered" evidence="2">
    <location>
        <begin position="57"/>
        <end position="76"/>
    </location>
</feature>
<sequence>MSEQIEQAEPVQNIESTELVDKSVKLVSIKPGYRVITDKNGVSRQIKIITEEQKQAKKDLKKKSKNQVQQQPSTQVNLQSQDIFEEQNNGKSILNDLSAKLDKLTEYLMKNQDKIEKSEIKEVKTEIQEVKAEIKQEQQIQEIEKPVFIEKPKRVHPFYK</sequence>
<reference evidence="4 5" key="2">
    <citation type="submission" date="2024-07" db="EMBL/GenBank/DDBJ databases">
        <authorList>
            <person name="Akdeniz Z."/>
        </authorList>
    </citation>
    <scope>NUCLEOTIDE SEQUENCE [LARGE SCALE GENOMIC DNA]</scope>
</reference>